<feature type="region of interest" description="Disordered" evidence="7">
    <location>
        <begin position="701"/>
        <end position="736"/>
    </location>
</feature>
<keyword evidence="3 5" id="KW-0863">Zinc-finger</keyword>
<dbReference type="OrthoDB" id="8002153at2759"/>
<name>A0A1I8NST6_STOCA</name>
<evidence type="ECO:0000256" key="6">
    <source>
        <dbReference type="PROSITE-ProRule" id="PRU01263"/>
    </source>
</evidence>
<feature type="domain" description="C2H2-type" evidence="8">
    <location>
        <begin position="619"/>
        <end position="647"/>
    </location>
</feature>
<dbReference type="Gene3D" id="3.40.1800.20">
    <property type="match status" value="1"/>
</dbReference>
<dbReference type="PROSITE" id="PS00028">
    <property type="entry name" value="ZINC_FINGER_C2H2_1"/>
    <property type="match status" value="9"/>
</dbReference>
<keyword evidence="2" id="KW-0677">Repeat</keyword>
<dbReference type="PANTHER" id="PTHR24379:SF121">
    <property type="entry name" value="C2H2-TYPE DOMAIN-CONTAINING PROTEIN"/>
    <property type="match status" value="1"/>
</dbReference>
<feature type="binding site" evidence="6">
    <location>
        <position position="60"/>
    </location>
    <ligand>
        <name>Zn(2+)</name>
        <dbReference type="ChEBI" id="CHEBI:29105"/>
    </ligand>
</feature>
<dbReference type="KEGG" id="scac:106084757"/>
<accession>A0A1I8NST6</accession>
<dbReference type="GO" id="GO:0008270">
    <property type="term" value="F:zinc ion binding"/>
    <property type="evidence" value="ECO:0007669"/>
    <property type="project" value="UniProtKB-UniRule"/>
</dbReference>
<dbReference type="PROSITE" id="PS50157">
    <property type="entry name" value="ZINC_FINGER_C2H2_2"/>
    <property type="match status" value="8"/>
</dbReference>
<dbReference type="SUPFAM" id="SSF57716">
    <property type="entry name" value="Glucocorticoid receptor-like (DNA-binding domain)"/>
    <property type="match status" value="1"/>
</dbReference>
<keyword evidence="11" id="KW-1185">Reference proteome</keyword>
<gene>
    <name evidence="10" type="primary">106084757</name>
</gene>
<dbReference type="EnsemblMetazoa" id="SCAU001701-RA">
    <property type="protein sequence ID" value="SCAU001701-PA"/>
    <property type="gene ID" value="SCAU001701"/>
</dbReference>
<dbReference type="GO" id="GO:0005634">
    <property type="term" value="C:nucleus"/>
    <property type="evidence" value="ECO:0007669"/>
    <property type="project" value="InterPro"/>
</dbReference>
<feature type="binding site" evidence="6">
    <location>
        <position position="63"/>
    </location>
    <ligand>
        <name>Zn(2+)</name>
        <dbReference type="ChEBI" id="CHEBI:29105"/>
    </ligand>
</feature>
<dbReference type="SMART" id="SM00355">
    <property type="entry name" value="ZnF_C2H2"/>
    <property type="match status" value="11"/>
</dbReference>
<evidence type="ECO:0000259" key="9">
    <source>
        <dbReference type="PROSITE" id="PS51915"/>
    </source>
</evidence>
<feature type="binding site" evidence="6">
    <location>
        <position position="11"/>
    </location>
    <ligand>
        <name>Zn(2+)</name>
        <dbReference type="ChEBI" id="CHEBI:29105"/>
    </ligand>
</feature>
<dbReference type="Pfam" id="PF00096">
    <property type="entry name" value="zf-C2H2"/>
    <property type="match status" value="1"/>
</dbReference>
<dbReference type="GO" id="GO:0000977">
    <property type="term" value="F:RNA polymerase II transcription regulatory region sequence-specific DNA binding"/>
    <property type="evidence" value="ECO:0007669"/>
    <property type="project" value="TreeGrafter"/>
</dbReference>
<dbReference type="AlphaFoldDB" id="A0A1I8NST6"/>
<dbReference type="SUPFAM" id="SSF57667">
    <property type="entry name" value="beta-beta-alpha zinc fingers"/>
    <property type="match status" value="3"/>
</dbReference>
<dbReference type="Pfam" id="PF07776">
    <property type="entry name" value="zf-AD"/>
    <property type="match status" value="1"/>
</dbReference>
<feature type="domain" description="C2H2-type" evidence="8">
    <location>
        <begin position="282"/>
        <end position="310"/>
    </location>
</feature>
<feature type="domain" description="C2H2-type" evidence="8">
    <location>
        <begin position="326"/>
        <end position="349"/>
    </location>
</feature>
<proteinExistence type="predicted"/>
<protein>
    <submittedName>
        <fullName evidence="10">Uncharacterized protein</fullName>
    </submittedName>
</protein>
<evidence type="ECO:0000256" key="3">
    <source>
        <dbReference type="ARBA" id="ARBA00022771"/>
    </source>
</evidence>
<dbReference type="InterPro" id="IPR036236">
    <property type="entry name" value="Znf_C2H2_sf"/>
</dbReference>
<dbReference type="SMART" id="SM00868">
    <property type="entry name" value="zf-AD"/>
    <property type="match status" value="1"/>
</dbReference>
<dbReference type="Pfam" id="PF13912">
    <property type="entry name" value="zf-C2H2_6"/>
    <property type="match status" value="2"/>
</dbReference>
<dbReference type="PANTHER" id="PTHR24379">
    <property type="entry name" value="KRAB AND ZINC FINGER DOMAIN-CONTAINING"/>
    <property type="match status" value="1"/>
</dbReference>
<evidence type="ECO:0000256" key="1">
    <source>
        <dbReference type="ARBA" id="ARBA00022723"/>
    </source>
</evidence>
<feature type="domain" description="ZAD" evidence="9">
    <location>
        <begin position="9"/>
        <end position="87"/>
    </location>
</feature>
<feature type="compositionally biased region" description="Polar residues" evidence="7">
    <location>
        <begin position="701"/>
        <end position="734"/>
    </location>
</feature>
<reference evidence="10" key="1">
    <citation type="submission" date="2020-05" db="UniProtKB">
        <authorList>
            <consortium name="EnsemblMetazoa"/>
        </authorList>
    </citation>
    <scope>IDENTIFICATION</scope>
    <source>
        <strain evidence="10">USDA</strain>
    </source>
</reference>
<keyword evidence="4 6" id="KW-0862">Zinc</keyword>
<evidence type="ECO:0000256" key="4">
    <source>
        <dbReference type="ARBA" id="ARBA00022833"/>
    </source>
</evidence>
<feature type="binding site" evidence="6">
    <location>
        <position position="14"/>
    </location>
    <ligand>
        <name>Zn(2+)</name>
        <dbReference type="ChEBI" id="CHEBI:29105"/>
    </ligand>
</feature>
<dbReference type="Proteomes" id="UP000095300">
    <property type="component" value="Unassembled WGS sequence"/>
</dbReference>
<evidence type="ECO:0000259" key="8">
    <source>
        <dbReference type="PROSITE" id="PS50157"/>
    </source>
</evidence>
<sequence length="821" mass="95904">MLKYLPPIDYCRLCVKSCNDNQRSLYDETGQANSNHDLVAKYFTNAMLNMEWERRLQYICEKCWQHIWEFHQFQESIIEAQKGPHLHTEAAKEIGNVTIKPEMEINQQELQLELPSDQALSSSTEGLYKSTALIFDIKNEEPLDLNSDYNGMSPHGIAQLTDEEATLKDTALTNDIESNEDFSSNDELPLSSLRQTKLSSSQSKFATTKRSVEEFDELVALWRSSLECEICHQLVASYSQLKEHFNKNHVSEICYLMCCQLRLDTRYDIENHIHYHNAPQQLRCKACCKAFRLKTYLKNHIRKVHTSKGGDNKNAKISESRVEGKYRCCKCSKDFATKTHLNTHNRDVHKIQIYECNICEKSYTRPDALSEHLAIHKGEKKHACSFCPKAFTCRSYYRQHMKKQHLQEWKKMHNEPAQTVKGYRREIRGESVVYVCRYCSMEYDKLRSMYHHLNRCQKDDETIEPKIGFRQETRGESVIYVCIYCSKEYEKRVSMLNHIRQCQIDNGPMEPKRGYRREARGESMVYVCIHCSKEYERRYAINNHIRQSHEDAMPIESEKGCRRDIRGEVKIFVCIYCSKEYEKYQSMSAHLSRCHRDERSLAKPRKGYRLETRGGGKVYACSFCSKEYEKYESLNAHIYRCHKDESSLAKPRKGYRRETRGENKVYVCMLCSKEYENRNSMIYHLNRFHRDEESLTKQATINSQPSVPAGQISQDSLNTRTIGPQTSDKTNKTPNGDMGILNELCKEGEGENATLTASLEGIELQDENATRTTVKTEQFLDEPNALGNEEIDEKDIPHEFEEATWESEEFIKSEVEEFMEL</sequence>
<dbReference type="PROSITE" id="PS51915">
    <property type="entry name" value="ZAD"/>
    <property type="match status" value="1"/>
</dbReference>
<feature type="domain" description="C2H2-type" evidence="8">
    <location>
        <begin position="526"/>
        <end position="554"/>
    </location>
</feature>
<dbReference type="Gene3D" id="3.30.160.60">
    <property type="entry name" value="Classic Zinc Finger"/>
    <property type="match status" value="5"/>
</dbReference>
<evidence type="ECO:0000256" key="2">
    <source>
        <dbReference type="ARBA" id="ARBA00022737"/>
    </source>
</evidence>
<evidence type="ECO:0000256" key="7">
    <source>
        <dbReference type="SAM" id="MobiDB-lite"/>
    </source>
</evidence>
<feature type="domain" description="C2H2-type" evidence="8">
    <location>
        <begin position="382"/>
        <end position="410"/>
    </location>
</feature>
<dbReference type="STRING" id="35570.A0A1I8NST6"/>
<feature type="domain" description="C2H2-type" evidence="8">
    <location>
        <begin position="666"/>
        <end position="694"/>
    </location>
</feature>
<dbReference type="GO" id="GO:0000981">
    <property type="term" value="F:DNA-binding transcription factor activity, RNA polymerase II-specific"/>
    <property type="evidence" value="ECO:0007669"/>
    <property type="project" value="TreeGrafter"/>
</dbReference>
<evidence type="ECO:0000313" key="11">
    <source>
        <dbReference type="Proteomes" id="UP000095300"/>
    </source>
</evidence>
<evidence type="ECO:0000313" key="10">
    <source>
        <dbReference type="EnsemblMetazoa" id="SCAU001701-PA"/>
    </source>
</evidence>
<feature type="domain" description="C2H2-type" evidence="8">
    <location>
        <begin position="572"/>
        <end position="600"/>
    </location>
</feature>
<organism evidence="10 11">
    <name type="scientific">Stomoxys calcitrans</name>
    <name type="common">Stable fly</name>
    <name type="synonym">Conops calcitrans</name>
    <dbReference type="NCBI Taxonomy" id="35570"/>
    <lineage>
        <taxon>Eukaryota</taxon>
        <taxon>Metazoa</taxon>
        <taxon>Ecdysozoa</taxon>
        <taxon>Arthropoda</taxon>
        <taxon>Hexapoda</taxon>
        <taxon>Insecta</taxon>
        <taxon>Pterygota</taxon>
        <taxon>Neoptera</taxon>
        <taxon>Endopterygota</taxon>
        <taxon>Diptera</taxon>
        <taxon>Brachycera</taxon>
        <taxon>Muscomorpha</taxon>
        <taxon>Muscoidea</taxon>
        <taxon>Muscidae</taxon>
        <taxon>Stomoxys</taxon>
    </lineage>
</organism>
<dbReference type="InterPro" id="IPR012934">
    <property type="entry name" value="Znf_AD"/>
</dbReference>
<keyword evidence="1 6" id="KW-0479">Metal-binding</keyword>
<dbReference type="InterPro" id="IPR013087">
    <property type="entry name" value="Znf_C2H2_type"/>
</dbReference>
<feature type="domain" description="C2H2-type" evidence="8">
    <location>
        <begin position="354"/>
        <end position="381"/>
    </location>
</feature>
<evidence type="ECO:0000256" key="5">
    <source>
        <dbReference type="PROSITE-ProRule" id="PRU00042"/>
    </source>
</evidence>
<dbReference type="VEuPathDB" id="VectorBase:SCAU001701"/>